<dbReference type="Proteomes" id="UP000313359">
    <property type="component" value="Unassembled WGS sequence"/>
</dbReference>
<evidence type="ECO:0000256" key="1">
    <source>
        <dbReference type="SAM" id="MobiDB-lite"/>
    </source>
</evidence>
<proteinExistence type="predicted"/>
<gene>
    <name evidence="2" type="ORF">L227DRAFT_426138</name>
</gene>
<keyword evidence="3" id="KW-1185">Reference proteome</keyword>
<organism evidence="2 3">
    <name type="scientific">Lentinus tigrinus ALCF2SS1-6</name>
    <dbReference type="NCBI Taxonomy" id="1328759"/>
    <lineage>
        <taxon>Eukaryota</taxon>
        <taxon>Fungi</taxon>
        <taxon>Dikarya</taxon>
        <taxon>Basidiomycota</taxon>
        <taxon>Agaricomycotina</taxon>
        <taxon>Agaricomycetes</taxon>
        <taxon>Polyporales</taxon>
        <taxon>Polyporaceae</taxon>
        <taxon>Lentinus</taxon>
    </lineage>
</organism>
<accession>A0A5C2RP81</accession>
<protein>
    <submittedName>
        <fullName evidence="2">Uncharacterized protein</fullName>
    </submittedName>
</protein>
<reference evidence="2" key="1">
    <citation type="journal article" date="2018" name="Genome Biol. Evol.">
        <title>Genomics and development of Lentinus tigrinus, a white-rot wood-decaying mushroom with dimorphic fruiting bodies.</title>
        <authorList>
            <person name="Wu B."/>
            <person name="Xu Z."/>
            <person name="Knudson A."/>
            <person name="Carlson A."/>
            <person name="Chen N."/>
            <person name="Kovaka S."/>
            <person name="LaButti K."/>
            <person name="Lipzen A."/>
            <person name="Pennachio C."/>
            <person name="Riley R."/>
            <person name="Schakwitz W."/>
            <person name="Umezawa K."/>
            <person name="Ohm R.A."/>
            <person name="Grigoriev I.V."/>
            <person name="Nagy L.G."/>
            <person name="Gibbons J."/>
            <person name="Hibbett D."/>
        </authorList>
    </citation>
    <scope>NUCLEOTIDE SEQUENCE [LARGE SCALE GENOMIC DNA]</scope>
    <source>
        <strain evidence="2">ALCF2SS1-6</strain>
    </source>
</reference>
<sequence length="154" mass="16747">MHYCPSYLPSRGSEVPRCTDGSPPLHPRRGSPASSELLCIPPSLFSLAQAYVVHHVLPIDRSAPSALAKPLDLMTVWNSTPAASNPPATDMSVCSLAPHHLLVLLLNFAATSDSCLFSARTLADFISSAHTVPSNLRRFNPRLTFNDSRTWILD</sequence>
<dbReference type="AlphaFoldDB" id="A0A5C2RP81"/>
<dbReference type="EMBL" id="ML122334">
    <property type="protein sequence ID" value="RPD52950.1"/>
    <property type="molecule type" value="Genomic_DNA"/>
</dbReference>
<evidence type="ECO:0000313" key="3">
    <source>
        <dbReference type="Proteomes" id="UP000313359"/>
    </source>
</evidence>
<evidence type="ECO:0000313" key="2">
    <source>
        <dbReference type="EMBL" id="RPD52950.1"/>
    </source>
</evidence>
<feature type="region of interest" description="Disordered" evidence="1">
    <location>
        <begin position="1"/>
        <end position="30"/>
    </location>
</feature>
<name>A0A5C2RP81_9APHY</name>